<dbReference type="PANTHER" id="PTHR24020">
    <property type="entry name" value="COLLAGEN ALPHA"/>
    <property type="match status" value="1"/>
</dbReference>
<evidence type="ECO:0000259" key="4">
    <source>
        <dbReference type="PROSITE" id="PS50234"/>
    </source>
</evidence>
<dbReference type="PANTHER" id="PTHR24020:SF20">
    <property type="entry name" value="PH DOMAIN-CONTAINING PROTEIN"/>
    <property type="match status" value="1"/>
</dbReference>
<dbReference type="SMART" id="SM00032">
    <property type="entry name" value="CCP"/>
    <property type="match status" value="1"/>
</dbReference>
<evidence type="ECO:0008006" key="8">
    <source>
        <dbReference type="Google" id="ProtNLM"/>
    </source>
</evidence>
<sequence length="257" mass="27159">MVFASSHLPGTAKECGPLPQGNSSKGTVNGSTLFPNTASYTCDEGHEPVSGEPEISCLASGKWETDVLVCQLTKDCGSEPLDLVSVVDGSSSVNSESYDKMIDEIADFNSISLNVNSMTVNVGLVNSDGNFDFSSDVIILSSDSNQVLGKIRALKHQGGSLDYAFSINTAKNSIFDDFRPEVQDVIILLSAGVSSVNPQSKASDAKGAGIKIFTIGIGDSVDRGELKGIASDPTEAKFINFFSDIRATLHDLVNDFC</sequence>
<comment type="caution">
    <text evidence="2">Lacks conserved residue(s) required for the propagation of feature annotation.</text>
</comment>
<dbReference type="SUPFAM" id="SSF57535">
    <property type="entry name" value="Complement control module/SCR domain"/>
    <property type="match status" value="1"/>
</dbReference>
<dbReference type="OrthoDB" id="547680at2759"/>
<dbReference type="OMA" id="CEARTEV"/>
<dbReference type="Pfam" id="PF00084">
    <property type="entry name" value="Sushi"/>
    <property type="match status" value="1"/>
</dbReference>
<dbReference type="InterPro" id="IPR035976">
    <property type="entry name" value="Sushi/SCR/CCP_sf"/>
</dbReference>
<dbReference type="HOGENOM" id="CLU_048493_0_0_1"/>
<feature type="domain" description="VWFA" evidence="4">
    <location>
        <begin position="82"/>
        <end position="256"/>
    </location>
</feature>
<keyword evidence="7" id="KW-1185">Reference proteome</keyword>
<dbReference type="Proteomes" id="UP000030746">
    <property type="component" value="Unassembled WGS sequence"/>
</dbReference>
<reference evidence="6 7" key="1">
    <citation type="journal article" date="2013" name="Nature">
        <title>Insights into bilaterian evolution from three spiralian genomes.</title>
        <authorList>
            <person name="Simakov O."/>
            <person name="Marletaz F."/>
            <person name="Cho S.J."/>
            <person name="Edsinger-Gonzales E."/>
            <person name="Havlak P."/>
            <person name="Hellsten U."/>
            <person name="Kuo D.H."/>
            <person name="Larsson T."/>
            <person name="Lv J."/>
            <person name="Arendt D."/>
            <person name="Savage R."/>
            <person name="Osoegawa K."/>
            <person name="de Jong P."/>
            <person name="Grimwood J."/>
            <person name="Chapman J.A."/>
            <person name="Shapiro H."/>
            <person name="Aerts A."/>
            <person name="Otillar R.P."/>
            <person name="Terry A.Y."/>
            <person name="Boore J.L."/>
            <person name="Grigoriev I.V."/>
            <person name="Lindberg D.R."/>
            <person name="Seaver E.C."/>
            <person name="Weisblat D.A."/>
            <person name="Putnam N.H."/>
            <person name="Rokhsar D.S."/>
        </authorList>
    </citation>
    <scope>NUCLEOTIDE SEQUENCE [LARGE SCALE GENOMIC DNA]</scope>
</reference>
<name>V4AAK7_LOTGI</name>
<evidence type="ECO:0000313" key="7">
    <source>
        <dbReference type="Proteomes" id="UP000030746"/>
    </source>
</evidence>
<dbReference type="RefSeq" id="XP_009055431.1">
    <property type="nucleotide sequence ID" value="XM_009057183.1"/>
</dbReference>
<dbReference type="InterPro" id="IPR050525">
    <property type="entry name" value="ECM_Assembly_Org"/>
</dbReference>
<dbReference type="GeneID" id="20235919"/>
<evidence type="ECO:0000256" key="1">
    <source>
        <dbReference type="ARBA" id="ARBA00023157"/>
    </source>
</evidence>
<proteinExistence type="predicted"/>
<dbReference type="SUPFAM" id="SSF53300">
    <property type="entry name" value="vWA-like"/>
    <property type="match status" value="1"/>
</dbReference>
<evidence type="ECO:0000259" key="5">
    <source>
        <dbReference type="PROSITE" id="PS50923"/>
    </source>
</evidence>
<dbReference type="Gene3D" id="3.40.50.410">
    <property type="entry name" value="von Willebrand factor, type A domain"/>
    <property type="match status" value="1"/>
</dbReference>
<dbReference type="AlphaFoldDB" id="V4AAK7"/>
<dbReference type="STRING" id="225164.V4AAK7"/>
<dbReference type="CDD" id="cd00198">
    <property type="entry name" value="vWFA"/>
    <property type="match status" value="1"/>
</dbReference>
<dbReference type="CTD" id="20235919"/>
<organism evidence="6 7">
    <name type="scientific">Lottia gigantea</name>
    <name type="common">Giant owl limpet</name>
    <dbReference type="NCBI Taxonomy" id="225164"/>
    <lineage>
        <taxon>Eukaryota</taxon>
        <taxon>Metazoa</taxon>
        <taxon>Spiralia</taxon>
        <taxon>Lophotrochozoa</taxon>
        <taxon>Mollusca</taxon>
        <taxon>Gastropoda</taxon>
        <taxon>Patellogastropoda</taxon>
        <taxon>Lottioidea</taxon>
        <taxon>Lottiidae</taxon>
        <taxon>Lottia</taxon>
    </lineage>
</organism>
<dbReference type="CDD" id="cd00033">
    <property type="entry name" value="CCP"/>
    <property type="match status" value="1"/>
</dbReference>
<evidence type="ECO:0000313" key="6">
    <source>
        <dbReference type="EMBL" id="ESO93807.1"/>
    </source>
</evidence>
<feature type="compositionally biased region" description="Polar residues" evidence="3">
    <location>
        <begin position="20"/>
        <end position="30"/>
    </location>
</feature>
<accession>V4AAK7</accession>
<dbReference type="InterPro" id="IPR002035">
    <property type="entry name" value="VWF_A"/>
</dbReference>
<protein>
    <recommendedName>
        <fullName evidence="8">Sushi domain-containing protein</fullName>
    </recommendedName>
</protein>
<dbReference type="InterPro" id="IPR036465">
    <property type="entry name" value="vWFA_dom_sf"/>
</dbReference>
<dbReference type="Gene3D" id="2.10.70.10">
    <property type="entry name" value="Complement Module, domain 1"/>
    <property type="match status" value="1"/>
</dbReference>
<gene>
    <name evidence="6" type="ORF">LOTGIDRAFT_153277</name>
</gene>
<dbReference type="SMART" id="SM00327">
    <property type="entry name" value="VWA"/>
    <property type="match status" value="1"/>
</dbReference>
<dbReference type="KEGG" id="lgi:LOTGIDRAFT_153277"/>
<dbReference type="InterPro" id="IPR000436">
    <property type="entry name" value="Sushi_SCR_CCP_dom"/>
</dbReference>
<keyword evidence="2" id="KW-0768">Sushi</keyword>
<evidence type="ECO:0000256" key="2">
    <source>
        <dbReference type="PROSITE-ProRule" id="PRU00302"/>
    </source>
</evidence>
<feature type="region of interest" description="Disordered" evidence="3">
    <location>
        <begin position="1"/>
        <end position="30"/>
    </location>
</feature>
<dbReference type="EMBL" id="KB201890">
    <property type="protein sequence ID" value="ESO93807.1"/>
    <property type="molecule type" value="Genomic_DNA"/>
</dbReference>
<dbReference type="PROSITE" id="PS50234">
    <property type="entry name" value="VWFA"/>
    <property type="match status" value="1"/>
</dbReference>
<dbReference type="PROSITE" id="PS50923">
    <property type="entry name" value="SUSHI"/>
    <property type="match status" value="1"/>
</dbReference>
<keyword evidence="1" id="KW-1015">Disulfide bond</keyword>
<dbReference type="Pfam" id="PF00092">
    <property type="entry name" value="VWA"/>
    <property type="match status" value="1"/>
</dbReference>
<feature type="domain" description="Sushi" evidence="5">
    <location>
        <begin position="13"/>
        <end position="72"/>
    </location>
</feature>
<evidence type="ECO:0000256" key="3">
    <source>
        <dbReference type="SAM" id="MobiDB-lite"/>
    </source>
</evidence>